<dbReference type="EMBL" id="KB932833">
    <property type="protein sequence ID" value="EOO03407.1"/>
    <property type="molecule type" value="Genomic_DNA"/>
</dbReference>
<dbReference type="RefSeq" id="XP_007911849.1">
    <property type="nucleotide sequence ID" value="XM_007913658.1"/>
</dbReference>
<name>R8BVN0_PHAM7</name>
<dbReference type="AlphaFoldDB" id="R8BVN0"/>
<dbReference type="Proteomes" id="UP000014074">
    <property type="component" value="Unassembled WGS sequence"/>
</dbReference>
<organism evidence="1 2">
    <name type="scientific">Phaeoacremonium minimum (strain UCR-PA7)</name>
    <name type="common">Esca disease fungus</name>
    <name type="synonym">Togninia minima</name>
    <dbReference type="NCBI Taxonomy" id="1286976"/>
    <lineage>
        <taxon>Eukaryota</taxon>
        <taxon>Fungi</taxon>
        <taxon>Dikarya</taxon>
        <taxon>Ascomycota</taxon>
        <taxon>Pezizomycotina</taxon>
        <taxon>Sordariomycetes</taxon>
        <taxon>Sordariomycetidae</taxon>
        <taxon>Togniniales</taxon>
        <taxon>Togniniaceae</taxon>
        <taxon>Phaeoacremonium</taxon>
    </lineage>
</organism>
<protein>
    <submittedName>
        <fullName evidence="1">Putative fad linked oxidase protein</fullName>
    </submittedName>
</protein>
<keyword evidence="2" id="KW-1185">Reference proteome</keyword>
<dbReference type="HOGENOM" id="CLU_069181_0_0_1"/>
<gene>
    <name evidence="1" type="ORF">UCRPA7_1073</name>
</gene>
<dbReference type="GeneID" id="19321188"/>
<sequence length="223" mass="25280">MGLIKKTFYTGVLGTSALVGYLATTTSIICPLPRNDPIWTSKVYSKYNIQKNPSTQDVCIKRIPLSKIRPELLQNEGDLAVEFCRGVWSGWGYAIQRRYLSRKYQSETPQQLWSPQQLASSTYEQGTAITDHFEVVEKTPTSITVRCGDSPRKQEPRDSDGLFVIYAEVDRERAEVELGLKSCFFISARKVEGIVGPMPVWMEKLHTWYSRVLMASGASKVMR</sequence>
<evidence type="ECO:0000313" key="2">
    <source>
        <dbReference type="Proteomes" id="UP000014074"/>
    </source>
</evidence>
<dbReference type="KEGG" id="tmn:UCRPA7_1073"/>
<reference evidence="2" key="1">
    <citation type="journal article" date="2013" name="Genome Announc.">
        <title>Draft genome sequence of the ascomycete Phaeoacremonium aleophilum strain UCR-PA7, a causal agent of the esca disease complex in grapevines.</title>
        <authorList>
            <person name="Blanco-Ulate B."/>
            <person name="Rolshausen P."/>
            <person name="Cantu D."/>
        </authorList>
    </citation>
    <scope>NUCLEOTIDE SEQUENCE [LARGE SCALE GENOMIC DNA]</scope>
    <source>
        <strain evidence="2">UCR-PA7</strain>
    </source>
</reference>
<evidence type="ECO:0000313" key="1">
    <source>
        <dbReference type="EMBL" id="EOO03407.1"/>
    </source>
</evidence>
<accession>R8BVN0</accession>
<proteinExistence type="predicted"/>
<dbReference type="eggNOG" id="ENOG502S03T">
    <property type="taxonomic scope" value="Eukaryota"/>
</dbReference>
<dbReference type="OrthoDB" id="4436466at2759"/>